<sequence>MDIGIIIIIVNLLVRLLEFTILAEVLLSWIPGMRENKIYELIVTFNNPIIEPFRRIQQNIFSNSMIDFSPMFALIFINILRSIIFTVLPL</sequence>
<evidence type="ECO:0008006" key="4">
    <source>
        <dbReference type="Google" id="ProtNLM"/>
    </source>
</evidence>
<dbReference type="Pfam" id="PF02325">
    <property type="entry name" value="CCB3_YggT"/>
    <property type="match status" value="1"/>
</dbReference>
<proteinExistence type="predicted"/>
<accession>A0A9N7JN08</accession>
<keyword evidence="1" id="KW-0472">Membrane</keyword>
<reference evidence="2 3" key="1">
    <citation type="submission" date="2017-09" db="EMBL/GenBank/DDBJ databases">
        <authorList>
            <person name="Thomas P."/>
            <person name="Seyboldt C."/>
        </authorList>
    </citation>
    <scope>NUCLEOTIDE SEQUENCE [LARGE SCALE GENOMIC DNA]</scope>
    <source>
        <strain evidence="2 3">DSM 7534</strain>
    </source>
</reference>
<dbReference type="KEGG" id="csep:CP523_14915"/>
<gene>
    <name evidence="2" type="ORF">CP523_14915</name>
</gene>
<dbReference type="RefSeq" id="WP_083089459.1">
    <property type="nucleotide sequence ID" value="NZ_CABMIZ010000013.1"/>
</dbReference>
<dbReference type="GO" id="GO:0016020">
    <property type="term" value="C:membrane"/>
    <property type="evidence" value="ECO:0007669"/>
    <property type="project" value="InterPro"/>
</dbReference>
<evidence type="ECO:0000313" key="2">
    <source>
        <dbReference type="EMBL" id="AYE35618.1"/>
    </source>
</evidence>
<organism evidence="2 3">
    <name type="scientific">Clostridium septicum</name>
    <dbReference type="NCBI Taxonomy" id="1504"/>
    <lineage>
        <taxon>Bacteria</taxon>
        <taxon>Bacillati</taxon>
        <taxon>Bacillota</taxon>
        <taxon>Clostridia</taxon>
        <taxon>Eubacteriales</taxon>
        <taxon>Clostridiaceae</taxon>
        <taxon>Clostridium</taxon>
    </lineage>
</organism>
<dbReference type="InterPro" id="IPR003425">
    <property type="entry name" value="CCB3/YggT"/>
</dbReference>
<dbReference type="OrthoDB" id="283553at2"/>
<protein>
    <recommendedName>
        <fullName evidence="4">YggT family protein</fullName>
    </recommendedName>
</protein>
<name>A0A9N7JN08_CLOSE</name>
<evidence type="ECO:0000313" key="3">
    <source>
        <dbReference type="Proteomes" id="UP000280586"/>
    </source>
</evidence>
<dbReference type="AlphaFoldDB" id="A0A9N7JN08"/>
<keyword evidence="1" id="KW-0812">Transmembrane</keyword>
<dbReference type="Proteomes" id="UP000280586">
    <property type="component" value="Chromosome"/>
</dbReference>
<feature type="transmembrane region" description="Helical" evidence="1">
    <location>
        <begin position="68"/>
        <end position="88"/>
    </location>
</feature>
<keyword evidence="1" id="KW-1133">Transmembrane helix</keyword>
<feature type="transmembrane region" description="Helical" evidence="1">
    <location>
        <begin position="6"/>
        <end position="27"/>
    </location>
</feature>
<evidence type="ECO:0000256" key="1">
    <source>
        <dbReference type="SAM" id="Phobius"/>
    </source>
</evidence>
<dbReference type="EMBL" id="CP023671">
    <property type="protein sequence ID" value="AYE35618.1"/>
    <property type="molecule type" value="Genomic_DNA"/>
</dbReference>